<name>A0AAD8MMC4_9APIA</name>
<evidence type="ECO:0000313" key="2">
    <source>
        <dbReference type="EMBL" id="KAK1377749.1"/>
    </source>
</evidence>
<comment type="caution">
    <text evidence="2">The sequence shown here is derived from an EMBL/GenBank/DDBJ whole genome shotgun (WGS) entry which is preliminary data.</text>
</comment>
<reference evidence="2" key="2">
    <citation type="submission" date="2023-05" db="EMBL/GenBank/DDBJ databases">
        <authorList>
            <person name="Schelkunov M.I."/>
        </authorList>
    </citation>
    <scope>NUCLEOTIDE SEQUENCE</scope>
    <source>
        <strain evidence="2">Hsosn_3</strain>
        <tissue evidence="2">Leaf</tissue>
    </source>
</reference>
<organism evidence="2 3">
    <name type="scientific">Heracleum sosnowskyi</name>
    <dbReference type="NCBI Taxonomy" id="360622"/>
    <lineage>
        <taxon>Eukaryota</taxon>
        <taxon>Viridiplantae</taxon>
        <taxon>Streptophyta</taxon>
        <taxon>Embryophyta</taxon>
        <taxon>Tracheophyta</taxon>
        <taxon>Spermatophyta</taxon>
        <taxon>Magnoliopsida</taxon>
        <taxon>eudicotyledons</taxon>
        <taxon>Gunneridae</taxon>
        <taxon>Pentapetalae</taxon>
        <taxon>asterids</taxon>
        <taxon>campanulids</taxon>
        <taxon>Apiales</taxon>
        <taxon>Apiaceae</taxon>
        <taxon>Apioideae</taxon>
        <taxon>apioid superclade</taxon>
        <taxon>Tordylieae</taxon>
        <taxon>Tordyliinae</taxon>
        <taxon>Heracleum</taxon>
    </lineage>
</organism>
<dbReference type="PANTHER" id="PTHR37265:SF5">
    <property type="entry name" value="OS01G0195300 PROTEIN"/>
    <property type="match status" value="1"/>
</dbReference>
<evidence type="ECO:0000313" key="3">
    <source>
        <dbReference type="Proteomes" id="UP001237642"/>
    </source>
</evidence>
<feature type="region of interest" description="Disordered" evidence="1">
    <location>
        <begin position="1"/>
        <end position="38"/>
    </location>
</feature>
<keyword evidence="3" id="KW-1185">Reference proteome</keyword>
<sequence length="182" mass="19630">MEQTAKNKRGFSFPEAAGKEQGFAGKRPKTPASQEEDEGDMLAWLNMDDETAIELSKLLDTEFVSSTPFRVKFSCTPYSSPEIFQASASYITINSNSDESCGSSFSESDSSVMASVDLGCLGFDVWRCGVVDHGGAWGDVEVARESVEGGVDCGQMEGGDCGYDFDDDMLARFLGEDFVGPD</sequence>
<gene>
    <name evidence="2" type="ORF">POM88_024493</name>
</gene>
<dbReference type="EMBL" id="JAUIZM010000006">
    <property type="protein sequence ID" value="KAK1377749.1"/>
    <property type="molecule type" value="Genomic_DNA"/>
</dbReference>
<dbReference type="AlphaFoldDB" id="A0AAD8MMC4"/>
<protein>
    <submittedName>
        <fullName evidence="2">Polyamine oxidase 5</fullName>
    </submittedName>
</protein>
<dbReference type="PANTHER" id="PTHR37265">
    <property type="entry name" value="OS01G0195300 PROTEIN"/>
    <property type="match status" value="1"/>
</dbReference>
<proteinExistence type="predicted"/>
<evidence type="ECO:0000256" key="1">
    <source>
        <dbReference type="SAM" id="MobiDB-lite"/>
    </source>
</evidence>
<reference evidence="2" key="1">
    <citation type="submission" date="2023-02" db="EMBL/GenBank/DDBJ databases">
        <title>Genome of toxic invasive species Heracleum sosnowskyi carries increased number of genes despite the absence of recent whole-genome duplications.</title>
        <authorList>
            <person name="Schelkunov M."/>
            <person name="Shtratnikova V."/>
            <person name="Makarenko M."/>
            <person name="Klepikova A."/>
            <person name="Omelchenko D."/>
            <person name="Novikova G."/>
            <person name="Obukhova E."/>
            <person name="Bogdanov V."/>
            <person name="Penin A."/>
            <person name="Logacheva M."/>
        </authorList>
    </citation>
    <scope>NUCLEOTIDE SEQUENCE</scope>
    <source>
        <strain evidence="2">Hsosn_3</strain>
        <tissue evidence="2">Leaf</tissue>
    </source>
</reference>
<accession>A0AAD8MMC4</accession>
<dbReference type="Proteomes" id="UP001237642">
    <property type="component" value="Unassembled WGS sequence"/>
</dbReference>